<comment type="subcellular location">
    <subcellularLocation>
        <location evidence="1 4">Nucleus</location>
    </subcellularLocation>
</comment>
<evidence type="ECO:0000256" key="2">
    <source>
        <dbReference type="ARBA" id="ARBA00006081"/>
    </source>
</evidence>
<evidence type="ECO:0000313" key="7">
    <source>
        <dbReference type="Proteomes" id="UP000004994"/>
    </source>
</evidence>
<reference evidence="6" key="2">
    <citation type="submission" date="2019-01" db="UniProtKB">
        <authorList>
            <consortium name="EnsemblPlants"/>
        </authorList>
    </citation>
    <scope>IDENTIFICATION</scope>
    <source>
        <strain evidence="6">cv. Heinz 1706</strain>
    </source>
</reference>
<keyword evidence="3 4" id="KW-0539">Nucleus</keyword>
<dbReference type="Gramene" id="Solyc02g030610.2.1">
    <property type="protein sequence ID" value="Solyc02g030610.2.1"/>
    <property type="gene ID" value="Solyc02g030610.2"/>
</dbReference>
<accession>A0A3Q7EWT5</accession>
<organism evidence="6">
    <name type="scientific">Solanum lycopersicum</name>
    <name type="common">Tomato</name>
    <name type="synonym">Lycopersicon esculentum</name>
    <dbReference type="NCBI Taxonomy" id="4081"/>
    <lineage>
        <taxon>Eukaryota</taxon>
        <taxon>Viridiplantae</taxon>
        <taxon>Streptophyta</taxon>
        <taxon>Embryophyta</taxon>
        <taxon>Tracheophyta</taxon>
        <taxon>Spermatophyta</taxon>
        <taxon>Magnoliopsida</taxon>
        <taxon>eudicotyledons</taxon>
        <taxon>Gunneridae</taxon>
        <taxon>Pentapetalae</taxon>
        <taxon>asterids</taxon>
        <taxon>lamiids</taxon>
        <taxon>Solanales</taxon>
        <taxon>Solanaceae</taxon>
        <taxon>Solanoideae</taxon>
        <taxon>Solaneae</taxon>
        <taxon>Solanum</taxon>
        <taxon>Solanum subgen. Lycopersicon</taxon>
    </lineage>
</organism>
<feature type="domain" description="Tify" evidence="5">
    <location>
        <begin position="116"/>
        <end position="152"/>
    </location>
</feature>
<name>A0A3Q7EWT5_SOLLC</name>
<reference evidence="6" key="1">
    <citation type="journal article" date="2012" name="Nature">
        <title>The tomato genome sequence provides insights into fleshy fruit evolution.</title>
        <authorList>
            <consortium name="Tomato Genome Consortium"/>
        </authorList>
    </citation>
    <scope>NUCLEOTIDE SEQUENCE [LARGE SCALE GENOMIC DNA]</scope>
    <source>
        <strain evidence="6">cv. Heinz 1706</strain>
    </source>
</reference>
<evidence type="ECO:0000259" key="5">
    <source>
        <dbReference type="Pfam" id="PF16135"/>
    </source>
</evidence>
<protein>
    <recommendedName>
        <fullName evidence="4">Ninja-family protein</fullName>
    </recommendedName>
    <alternativeName>
        <fullName evidence="4">ABI-binding protein</fullName>
    </alternativeName>
</protein>
<evidence type="ECO:0000256" key="4">
    <source>
        <dbReference type="RuleBase" id="RU369029"/>
    </source>
</evidence>
<dbReference type="GO" id="GO:0045892">
    <property type="term" value="P:negative regulation of DNA-templated transcription"/>
    <property type="evidence" value="ECO:0000318"/>
    <property type="project" value="GO_Central"/>
</dbReference>
<dbReference type="STRING" id="4081.A0A3Q7EWT5"/>
<dbReference type="PANTHER" id="PTHR31413">
    <property type="entry name" value="AFP HOMOLOG 2"/>
    <property type="match status" value="1"/>
</dbReference>
<dbReference type="GO" id="GO:0005634">
    <property type="term" value="C:nucleus"/>
    <property type="evidence" value="ECO:0000318"/>
    <property type="project" value="GO_Central"/>
</dbReference>
<dbReference type="Pfam" id="PF16135">
    <property type="entry name" value="TDBD"/>
    <property type="match status" value="1"/>
</dbReference>
<proteinExistence type="inferred from homology"/>
<dbReference type="PaxDb" id="4081-Solyc02g030610.1.1"/>
<dbReference type="InterPro" id="IPR032308">
    <property type="entry name" value="TDBD"/>
</dbReference>
<evidence type="ECO:0000313" key="6">
    <source>
        <dbReference type="EnsemblPlants" id="Solyc02g030610.2.1"/>
    </source>
</evidence>
<comment type="function">
    <text evidence="4">Acts as a negative regulator of abscisic acid (ABA) response.</text>
</comment>
<dbReference type="EnsemblPlants" id="Solyc02g030610.2.1">
    <property type="protein sequence ID" value="Solyc02g030610.2.1"/>
    <property type="gene ID" value="Solyc02g030610.2"/>
</dbReference>
<dbReference type="PANTHER" id="PTHR31413:SF23">
    <property type="entry name" value="NINJA-FAMILY PROTEIN"/>
    <property type="match status" value="1"/>
</dbReference>
<keyword evidence="7" id="KW-1185">Reference proteome</keyword>
<dbReference type="InterPro" id="IPR031307">
    <property type="entry name" value="Ninja_fam"/>
</dbReference>
<comment type="similarity">
    <text evidence="2 4">Belongs to the Ninja family.</text>
</comment>
<evidence type="ECO:0000256" key="1">
    <source>
        <dbReference type="ARBA" id="ARBA00004123"/>
    </source>
</evidence>
<sequence>MDITGENSRNVKLNLGRSLIGNLGINSKKMKILNRSLSITNGNYSVLFSLGLQGSVASSFTEYETQQPPNLWKSAKEVGEKLRKFLYKMPSVFYDGPNGKKTKGYLLYSFTKREDLKIVCACHASFFIPAEFVKHGGGGDVDVEDPLNYINIILDYLKMD</sequence>
<dbReference type="Proteomes" id="UP000004994">
    <property type="component" value="Chromosome 2"/>
</dbReference>
<evidence type="ECO:0000256" key="3">
    <source>
        <dbReference type="ARBA" id="ARBA00023242"/>
    </source>
</evidence>
<dbReference type="GO" id="GO:0007165">
    <property type="term" value="P:signal transduction"/>
    <property type="evidence" value="ECO:0007669"/>
    <property type="project" value="InterPro"/>
</dbReference>
<dbReference type="AlphaFoldDB" id="A0A3Q7EWT5"/>
<dbReference type="InParanoid" id="A0A3Q7EWT5"/>